<dbReference type="Proteomes" id="UP001150238">
    <property type="component" value="Unassembled WGS sequence"/>
</dbReference>
<sequence length="79" mass="8926">MLILPLLLLCRAFDGCVMIRNFLLEVPISIRSRRITQEFSDITLSEHNIPSIRNHVPIICSLVPLLSHPSTFVALPADF</sequence>
<reference evidence="2" key="2">
    <citation type="journal article" date="2023" name="Proc. Natl. Acad. Sci. U.S.A.">
        <title>A global phylogenomic analysis of the shiitake genus Lentinula.</title>
        <authorList>
            <person name="Sierra-Patev S."/>
            <person name="Min B."/>
            <person name="Naranjo-Ortiz M."/>
            <person name="Looney B."/>
            <person name="Konkel Z."/>
            <person name="Slot J.C."/>
            <person name="Sakamoto Y."/>
            <person name="Steenwyk J.L."/>
            <person name="Rokas A."/>
            <person name="Carro J."/>
            <person name="Camarero S."/>
            <person name="Ferreira P."/>
            <person name="Molpeceres G."/>
            <person name="Ruiz-Duenas F.J."/>
            <person name="Serrano A."/>
            <person name="Henrissat B."/>
            <person name="Drula E."/>
            <person name="Hughes K.W."/>
            <person name="Mata J.L."/>
            <person name="Ishikawa N.K."/>
            <person name="Vargas-Isla R."/>
            <person name="Ushijima S."/>
            <person name="Smith C.A."/>
            <person name="Donoghue J."/>
            <person name="Ahrendt S."/>
            <person name="Andreopoulos W."/>
            <person name="He G."/>
            <person name="LaButti K."/>
            <person name="Lipzen A."/>
            <person name="Ng V."/>
            <person name="Riley R."/>
            <person name="Sandor L."/>
            <person name="Barry K."/>
            <person name="Martinez A.T."/>
            <person name="Xiao Y."/>
            <person name="Gibbons J.G."/>
            <person name="Terashima K."/>
            <person name="Grigoriev I.V."/>
            <person name="Hibbett D."/>
        </authorList>
    </citation>
    <scope>NUCLEOTIDE SEQUENCE</scope>
    <source>
        <strain evidence="2">Sp2 HRB7682 ss15</strain>
    </source>
</reference>
<comment type="caution">
    <text evidence="2">The sequence shown here is derived from an EMBL/GenBank/DDBJ whole genome shotgun (WGS) entry which is preliminary data.</text>
</comment>
<evidence type="ECO:0000256" key="1">
    <source>
        <dbReference type="SAM" id="SignalP"/>
    </source>
</evidence>
<feature type="signal peptide" evidence="1">
    <location>
        <begin position="1"/>
        <end position="18"/>
    </location>
</feature>
<accession>A0A9W8ZZZ2</accession>
<dbReference type="AlphaFoldDB" id="A0A9W8ZZZ2"/>
<evidence type="ECO:0000313" key="3">
    <source>
        <dbReference type="Proteomes" id="UP001150238"/>
    </source>
</evidence>
<protein>
    <recommendedName>
        <fullName evidence="4">Secreted protein</fullName>
    </recommendedName>
</protein>
<reference evidence="2" key="1">
    <citation type="submission" date="2022-08" db="EMBL/GenBank/DDBJ databases">
        <authorList>
            <consortium name="DOE Joint Genome Institute"/>
            <person name="Min B."/>
            <person name="Riley R."/>
            <person name="Sierra-Patev S."/>
            <person name="Naranjo-Ortiz M."/>
            <person name="Looney B."/>
            <person name="Konkel Z."/>
            <person name="Slot J.C."/>
            <person name="Sakamoto Y."/>
            <person name="Steenwyk J.L."/>
            <person name="Rokas A."/>
            <person name="Carro J."/>
            <person name="Camarero S."/>
            <person name="Ferreira P."/>
            <person name="Molpeceres G."/>
            <person name="Ruiz-Duenas F.J."/>
            <person name="Serrano A."/>
            <person name="Henrissat B."/>
            <person name="Drula E."/>
            <person name="Hughes K.W."/>
            <person name="Mata J.L."/>
            <person name="Ishikawa N.K."/>
            <person name="Vargas-Isla R."/>
            <person name="Ushijima S."/>
            <person name="Smith C.A."/>
            <person name="Ahrendt S."/>
            <person name="Andreopoulos W."/>
            <person name="He G."/>
            <person name="Labutti K."/>
            <person name="Lipzen A."/>
            <person name="Ng V."/>
            <person name="Sandor L."/>
            <person name="Barry K."/>
            <person name="Martinez A.T."/>
            <person name="Xiao Y."/>
            <person name="Gibbons J.G."/>
            <person name="Terashima K."/>
            <person name="Hibbett D.S."/>
            <person name="Grigoriev I.V."/>
        </authorList>
    </citation>
    <scope>NUCLEOTIDE SEQUENCE</scope>
    <source>
        <strain evidence="2">Sp2 HRB7682 ss15</strain>
    </source>
</reference>
<proteinExistence type="predicted"/>
<organism evidence="2 3">
    <name type="scientific">Lentinula lateritia</name>
    <dbReference type="NCBI Taxonomy" id="40482"/>
    <lineage>
        <taxon>Eukaryota</taxon>
        <taxon>Fungi</taxon>
        <taxon>Dikarya</taxon>
        <taxon>Basidiomycota</taxon>
        <taxon>Agaricomycotina</taxon>
        <taxon>Agaricomycetes</taxon>
        <taxon>Agaricomycetidae</taxon>
        <taxon>Agaricales</taxon>
        <taxon>Marasmiineae</taxon>
        <taxon>Omphalotaceae</taxon>
        <taxon>Lentinula</taxon>
    </lineage>
</organism>
<feature type="chain" id="PRO_5040754061" description="Secreted protein" evidence="1">
    <location>
        <begin position="19"/>
        <end position="79"/>
    </location>
</feature>
<gene>
    <name evidence="2" type="ORF">C8J55DRAFT_523726</name>
</gene>
<name>A0A9W8ZZZ2_9AGAR</name>
<dbReference type="EMBL" id="JANVFS010000034">
    <property type="protein sequence ID" value="KAJ4469767.1"/>
    <property type="molecule type" value="Genomic_DNA"/>
</dbReference>
<evidence type="ECO:0008006" key="4">
    <source>
        <dbReference type="Google" id="ProtNLM"/>
    </source>
</evidence>
<evidence type="ECO:0000313" key="2">
    <source>
        <dbReference type="EMBL" id="KAJ4469767.1"/>
    </source>
</evidence>
<keyword evidence="1" id="KW-0732">Signal</keyword>